<accession>A0AAW0QAV7</accession>
<keyword evidence="2" id="KW-0732">Signal</keyword>
<evidence type="ECO:0000313" key="3">
    <source>
        <dbReference type="EMBL" id="KAK7945245.1"/>
    </source>
</evidence>
<evidence type="ECO:0000256" key="1">
    <source>
        <dbReference type="SAM" id="Phobius"/>
    </source>
</evidence>
<protein>
    <submittedName>
        <fullName evidence="3">Uncharacterized protein</fullName>
    </submittedName>
</protein>
<feature type="transmembrane region" description="Helical" evidence="1">
    <location>
        <begin position="44"/>
        <end position="63"/>
    </location>
</feature>
<sequence>MVPNIRPVAVPPVTRGAALLLLLLLNCMVLSSLADKAIASLAVAPLFPIKADFFALVFCAVIVSDKTGPRRKGFQTNGSVSALCSGTLGRGGQSSRLCPSAGRGQETAAAAGADTLYGAGRVRNRILITQASPDEQ</sequence>
<name>A0AAW0QAV7_9GOBI</name>
<feature type="chain" id="PRO_5043855618" evidence="2">
    <location>
        <begin position="35"/>
        <end position="136"/>
    </location>
</feature>
<keyword evidence="1" id="KW-0472">Membrane</keyword>
<organism evidence="3 4">
    <name type="scientific">Mugilogobius chulae</name>
    <name type="common">yellowstripe goby</name>
    <dbReference type="NCBI Taxonomy" id="88201"/>
    <lineage>
        <taxon>Eukaryota</taxon>
        <taxon>Metazoa</taxon>
        <taxon>Chordata</taxon>
        <taxon>Craniata</taxon>
        <taxon>Vertebrata</taxon>
        <taxon>Euteleostomi</taxon>
        <taxon>Actinopterygii</taxon>
        <taxon>Neopterygii</taxon>
        <taxon>Teleostei</taxon>
        <taxon>Neoteleostei</taxon>
        <taxon>Acanthomorphata</taxon>
        <taxon>Gobiaria</taxon>
        <taxon>Gobiiformes</taxon>
        <taxon>Gobioidei</taxon>
        <taxon>Gobiidae</taxon>
        <taxon>Gobionellinae</taxon>
        <taxon>Mugilogobius</taxon>
    </lineage>
</organism>
<evidence type="ECO:0000313" key="4">
    <source>
        <dbReference type="Proteomes" id="UP001460270"/>
    </source>
</evidence>
<proteinExistence type="predicted"/>
<evidence type="ECO:0000256" key="2">
    <source>
        <dbReference type="SAM" id="SignalP"/>
    </source>
</evidence>
<dbReference type="Proteomes" id="UP001460270">
    <property type="component" value="Unassembled WGS sequence"/>
</dbReference>
<comment type="caution">
    <text evidence="3">The sequence shown here is derived from an EMBL/GenBank/DDBJ whole genome shotgun (WGS) entry which is preliminary data.</text>
</comment>
<dbReference type="EMBL" id="JBBPFD010000001">
    <property type="protein sequence ID" value="KAK7945245.1"/>
    <property type="molecule type" value="Genomic_DNA"/>
</dbReference>
<feature type="signal peptide" evidence="2">
    <location>
        <begin position="1"/>
        <end position="34"/>
    </location>
</feature>
<reference evidence="4" key="1">
    <citation type="submission" date="2024-04" db="EMBL/GenBank/DDBJ databases">
        <title>Salinicola lusitanus LLJ914,a marine bacterium isolated from the Okinawa Trough.</title>
        <authorList>
            <person name="Li J."/>
        </authorList>
    </citation>
    <scope>NUCLEOTIDE SEQUENCE [LARGE SCALE GENOMIC DNA]</scope>
</reference>
<dbReference type="AlphaFoldDB" id="A0AAW0QAV7"/>
<keyword evidence="1" id="KW-0812">Transmembrane</keyword>
<keyword evidence="4" id="KW-1185">Reference proteome</keyword>
<gene>
    <name evidence="3" type="ORF">WMY93_000973</name>
</gene>
<keyword evidence="1" id="KW-1133">Transmembrane helix</keyword>